<name>A0A7J7X0H8_PIPKU</name>
<keyword evidence="1" id="KW-0472">Membrane</keyword>
<comment type="caution">
    <text evidence="2">The sequence shown here is derived from an EMBL/GenBank/DDBJ whole genome shotgun (WGS) entry which is preliminary data.</text>
</comment>
<accession>A0A7J7X0H8</accession>
<gene>
    <name evidence="2" type="ORF">mPipKuh1_010790</name>
</gene>
<evidence type="ECO:0000313" key="2">
    <source>
        <dbReference type="EMBL" id="KAF6343082.1"/>
    </source>
</evidence>
<organism evidence="2 3">
    <name type="scientific">Pipistrellus kuhlii</name>
    <name type="common">Kuhl's pipistrelle</name>
    <dbReference type="NCBI Taxonomy" id="59472"/>
    <lineage>
        <taxon>Eukaryota</taxon>
        <taxon>Metazoa</taxon>
        <taxon>Chordata</taxon>
        <taxon>Craniata</taxon>
        <taxon>Vertebrata</taxon>
        <taxon>Euteleostomi</taxon>
        <taxon>Mammalia</taxon>
        <taxon>Eutheria</taxon>
        <taxon>Laurasiatheria</taxon>
        <taxon>Chiroptera</taxon>
        <taxon>Yangochiroptera</taxon>
        <taxon>Vespertilionidae</taxon>
        <taxon>Pipistrellus</taxon>
    </lineage>
</organism>
<reference evidence="2 3" key="1">
    <citation type="journal article" date="2020" name="Nature">
        <title>Six reference-quality genomes reveal evolution of bat adaptations.</title>
        <authorList>
            <person name="Jebb D."/>
            <person name="Huang Z."/>
            <person name="Pippel M."/>
            <person name="Hughes G.M."/>
            <person name="Lavrichenko K."/>
            <person name="Devanna P."/>
            <person name="Winkler S."/>
            <person name="Jermiin L.S."/>
            <person name="Skirmuntt E.C."/>
            <person name="Katzourakis A."/>
            <person name="Burkitt-Gray L."/>
            <person name="Ray D.A."/>
            <person name="Sullivan K.A.M."/>
            <person name="Roscito J.G."/>
            <person name="Kirilenko B.M."/>
            <person name="Davalos L.M."/>
            <person name="Corthals A.P."/>
            <person name="Power M.L."/>
            <person name="Jones G."/>
            <person name="Ransome R.D."/>
            <person name="Dechmann D.K.N."/>
            <person name="Locatelli A.G."/>
            <person name="Puechmaille S.J."/>
            <person name="Fedrigo O."/>
            <person name="Jarvis E.D."/>
            <person name="Hiller M."/>
            <person name="Vernes S.C."/>
            <person name="Myers E.W."/>
            <person name="Teeling E.C."/>
        </authorList>
    </citation>
    <scope>NUCLEOTIDE SEQUENCE [LARGE SCALE GENOMIC DNA]</scope>
    <source>
        <strain evidence="2">MPipKuh1</strain>
        <tissue evidence="2">Flight muscle</tissue>
    </source>
</reference>
<dbReference type="EMBL" id="JACAGB010000009">
    <property type="protein sequence ID" value="KAF6343082.1"/>
    <property type="molecule type" value="Genomic_DNA"/>
</dbReference>
<dbReference type="AlphaFoldDB" id="A0A7J7X0H8"/>
<evidence type="ECO:0000256" key="1">
    <source>
        <dbReference type="SAM" id="Phobius"/>
    </source>
</evidence>
<protein>
    <submittedName>
        <fullName evidence="2">Uncharacterized protein</fullName>
    </submittedName>
</protein>
<dbReference type="Proteomes" id="UP000558488">
    <property type="component" value="Unassembled WGS sequence"/>
</dbReference>
<evidence type="ECO:0000313" key="3">
    <source>
        <dbReference type="Proteomes" id="UP000558488"/>
    </source>
</evidence>
<keyword evidence="1" id="KW-1133">Transmembrane helix</keyword>
<feature type="transmembrane region" description="Helical" evidence="1">
    <location>
        <begin position="29"/>
        <end position="45"/>
    </location>
</feature>
<sequence length="126" mass="14959">MRICLYEVLKYCWIILKSPGGFYLRETETLFYFLFIYFNIFYYFLQRGREKDRELETLMREKHQSAASCALPTGDVPATKIHALDWNQTWDPSVSRPTLYPLSQTGQGRETEILKKKWPLSHNALE</sequence>
<keyword evidence="3" id="KW-1185">Reference proteome</keyword>
<keyword evidence="1" id="KW-0812">Transmembrane</keyword>
<proteinExistence type="predicted"/>